<evidence type="ECO:0000256" key="12">
    <source>
        <dbReference type="ARBA" id="ARBA00023015"/>
    </source>
</evidence>
<dbReference type="CDD" id="cd09097">
    <property type="entry name" value="Deadenylase_CCR4"/>
    <property type="match status" value="1"/>
</dbReference>
<name>K8EKL6_9CHLO</name>
<dbReference type="GO" id="GO:0046872">
    <property type="term" value="F:metal ion binding"/>
    <property type="evidence" value="ECO:0007669"/>
    <property type="project" value="UniProtKB-KW"/>
</dbReference>
<dbReference type="InterPro" id="IPR050410">
    <property type="entry name" value="CCR4/nocturin_mRNA_transcr"/>
</dbReference>
<evidence type="ECO:0000256" key="6">
    <source>
        <dbReference type="ARBA" id="ARBA00022722"/>
    </source>
</evidence>
<evidence type="ECO:0000256" key="4">
    <source>
        <dbReference type="ARBA" id="ARBA00010774"/>
    </source>
</evidence>
<evidence type="ECO:0000313" key="17">
    <source>
        <dbReference type="EMBL" id="CCO18581.1"/>
    </source>
</evidence>
<evidence type="ECO:0000256" key="5">
    <source>
        <dbReference type="ARBA" id="ARBA00022490"/>
    </source>
</evidence>
<evidence type="ECO:0000259" key="16">
    <source>
        <dbReference type="Pfam" id="PF03372"/>
    </source>
</evidence>
<dbReference type="PANTHER" id="PTHR12121">
    <property type="entry name" value="CARBON CATABOLITE REPRESSOR PROTEIN 4"/>
    <property type="match status" value="1"/>
</dbReference>
<dbReference type="RefSeq" id="XP_007510236.1">
    <property type="nucleotide sequence ID" value="XM_007510174.1"/>
</dbReference>
<keyword evidence="8" id="KW-0677">Repeat</keyword>
<dbReference type="FunFam" id="3.60.10.10:FF:000016">
    <property type="entry name" value="Carbon catabolite repressor protein 4 1"/>
    <property type="match status" value="1"/>
</dbReference>
<evidence type="ECO:0000256" key="3">
    <source>
        <dbReference type="ARBA" id="ARBA00004496"/>
    </source>
</evidence>
<organism evidence="17 18">
    <name type="scientific">Bathycoccus prasinos</name>
    <dbReference type="NCBI Taxonomy" id="41875"/>
    <lineage>
        <taxon>Eukaryota</taxon>
        <taxon>Viridiplantae</taxon>
        <taxon>Chlorophyta</taxon>
        <taxon>Mamiellophyceae</taxon>
        <taxon>Mamiellales</taxon>
        <taxon>Bathycoccaceae</taxon>
        <taxon>Bathycoccus</taxon>
    </lineage>
</organism>
<evidence type="ECO:0000256" key="9">
    <source>
        <dbReference type="ARBA" id="ARBA00022801"/>
    </source>
</evidence>
<dbReference type="Gene3D" id="3.60.10.10">
    <property type="entry name" value="Endonuclease/exonuclease/phosphatase"/>
    <property type="match status" value="1"/>
</dbReference>
<dbReference type="KEGG" id="bpg:Bathy11g00960"/>
<evidence type="ECO:0000256" key="11">
    <source>
        <dbReference type="ARBA" id="ARBA00022884"/>
    </source>
</evidence>
<evidence type="ECO:0000256" key="13">
    <source>
        <dbReference type="ARBA" id="ARBA00023163"/>
    </source>
</evidence>
<keyword evidence="13" id="KW-0804">Transcription</keyword>
<proteinExistence type="inferred from homology"/>
<keyword evidence="7" id="KW-0479">Metal-binding</keyword>
<dbReference type="GO" id="GO:0005737">
    <property type="term" value="C:cytoplasm"/>
    <property type="evidence" value="ECO:0007669"/>
    <property type="project" value="UniProtKB-SubCell"/>
</dbReference>
<dbReference type="SUPFAM" id="SSF56219">
    <property type="entry name" value="DNase I-like"/>
    <property type="match status" value="1"/>
</dbReference>
<dbReference type="GO" id="GO:0000175">
    <property type="term" value="F:3'-5'-RNA exonuclease activity"/>
    <property type="evidence" value="ECO:0007669"/>
    <property type="project" value="TreeGrafter"/>
</dbReference>
<protein>
    <recommendedName>
        <fullName evidence="16">Endonuclease/exonuclease/phosphatase domain-containing protein</fullName>
    </recommendedName>
</protein>
<comment type="subcellular location">
    <subcellularLocation>
        <location evidence="3">Cytoplasm</location>
    </subcellularLocation>
    <subcellularLocation>
        <location evidence="2">Nucleus</location>
    </subcellularLocation>
</comment>
<dbReference type="STRING" id="41875.K8EKL6"/>
<comment type="similarity">
    <text evidence="4">Belongs to the CCR4/nocturin family.</text>
</comment>
<dbReference type="eggNOG" id="KOG0620">
    <property type="taxonomic scope" value="Eukaryota"/>
</dbReference>
<dbReference type="InterPro" id="IPR036691">
    <property type="entry name" value="Endo/exonu/phosph_ase_sf"/>
</dbReference>
<dbReference type="Pfam" id="PF03372">
    <property type="entry name" value="Exo_endo_phos"/>
    <property type="match status" value="1"/>
</dbReference>
<accession>K8EKL6</accession>
<dbReference type="GeneID" id="19012776"/>
<dbReference type="Proteomes" id="UP000198341">
    <property type="component" value="Chromosome 11"/>
</dbReference>
<keyword evidence="12" id="KW-0805">Transcription regulation</keyword>
<comment type="function">
    <text evidence="15">Acts as a catalytic component of the CCR4-NOT core complex, which in the nucleus seems to be a general transcription factor, and in the cytoplasm the major mRNA deadenylase involved in mRNA turnover.</text>
</comment>
<keyword evidence="9" id="KW-0378">Hydrolase</keyword>
<evidence type="ECO:0000256" key="10">
    <source>
        <dbReference type="ARBA" id="ARBA00022842"/>
    </source>
</evidence>
<dbReference type="GO" id="GO:0003723">
    <property type="term" value="F:RNA binding"/>
    <property type="evidence" value="ECO:0007669"/>
    <property type="project" value="UniProtKB-KW"/>
</dbReference>
<keyword evidence="14" id="KW-0539">Nucleus</keyword>
<evidence type="ECO:0000256" key="1">
    <source>
        <dbReference type="ARBA" id="ARBA00001946"/>
    </source>
</evidence>
<evidence type="ECO:0000256" key="14">
    <source>
        <dbReference type="ARBA" id="ARBA00023242"/>
    </source>
</evidence>
<keyword evidence="18" id="KW-1185">Reference proteome</keyword>
<reference evidence="17 18" key="1">
    <citation type="submission" date="2011-10" db="EMBL/GenBank/DDBJ databases">
        <authorList>
            <person name="Genoscope - CEA"/>
        </authorList>
    </citation>
    <scope>NUCLEOTIDE SEQUENCE [LARGE SCALE GENOMIC DNA]</scope>
    <source>
        <strain evidence="17 18">RCC 1105</strain>
    </source>
</reference>
<evidence type="ECO:0000256" key="2">
    <source>
        <dbReference type="ARBA" id="ARBA00004123"/>
    </source>
</evidence>
<gene>
    <name evidence="17" type="ordered locus">Bathy11g00960</name>
</gene>
<keyword evidence="5" id="KW-0963">Cytoplasm</keyword>
<evidence type="ECO:0000313" key="18">
    <source>
        <dbReference type="Proteomes" id="UP000198341"/>
    </source>
</evidence>
<dbReference type="EMBL" id="FO082268">
    <property type="protein sequence ID" value="CCO18581.1"/>
    <property type="molecule type" value="Genomic_DNA"/>
</dbReference>
<dbReference type="AlphaFoldDB" id="K8EKL6"/>
<keyword evidence="6" id="KW-0540">Nuclease</keyword>
<feature type="domain" description="Endonuclease/exonuclease/phosphatase" evidence="16">
    <location>
        <begin position="240"/>
        <end position="580"/>
    </location>
</feature>
<keyword evidence="11" id="KW-0694">RNA-binding</keyword>
<evidence type="ECO:0000256" key="7">
    <source>
        <dbReference type="ARBA" id="ARBA00022723"/>
    </source>
</evidence>
<dbReference type="OrthoDB" id="428734at2759"/>
<comment type="cofactor">
    <cofactor evidence="1">
        <name>Mg(2+)</name>
        <dbReference type="ChEBI" id="CHEBI:18420"/>
    </cofactor>
</comment>
<evidence type="ECO:0000256" key="15">
    <source>
        <dbReference type="ARBA" id="ARBA00054840"/>
    </source>
</evidence>
<evidence type="ECO:0000256" key="8">
    <source>
        <dbReference type="ARBA" id="ARBA00022737"/>
    </source>
</evidence>
<dbReference type="PANTHER" id="PTHR12121:SF34">
    <property type="entry name" value="PROTEIN ANGEL"/>
    <property type="match status" value="1"/>
</dbReference>
<keyword evidence="10" id="KW-0460">Magnesium</keyword>
<dbReference type="InterPro" id="IPR005135">
    <property type="entry name" value="Endo/exonuclease/phosphatase"/>
</dbReference>
<dbReference type="GO" id="GO:0005634">
    <property type="term" value="C:nucleus"/>
    <property type="evidence" value="ECO:0007669"/>
    <property type="project" value="UniProtKB-SubCell"/>
</dbReference>
<sequence length="597" mass="66857">MSDSSIKSLVVTRATLNTETPIAGVEIVPYIVTRKSDGTSTTDDIPRENAIDGQYLRYKWYRSGRKSRTAVCSVHPAEVATLQNVHNRQYHCDGECFKRGWREWMRHRIATGEEEVERRQPTRATKYNVANEQKKEGEFGSRENLNKEDASAAEEAKAAAVPPWIEVSTDRTYLVKPTDVGHVLKLEIQPCDAKAPAPNERGVAETVVTSRVIPAPSPPKRNLVPIQKNDAVEPGSFTVMSYNVLADVYCTTEMYGYAPPWALSWYFRRQNILKELVQMDADILCLQEVQSDHFEDFFQGELAKYGYSSVYKKKTAQIFSEGKYVIDGCAIFFKKDKFALIKKYEVEFNKAALSLAESLVGSGGSKKEALNRLMKDNIALIVVLEALDSQQRQQTQQTGKRKLLCVANTHIHANTDHNDVKLWQVHTLLKGLEKIAASAEIPMVACGDFNSTPGSAAHGLLTRGMVDNNHPELQIDPLGILRPASKLSHPLPLVSAYSSALRRDNRLLESEALERLRDRVDPRTAEPMFTNCTKDFFGALDYLFYTEDTLCPVGLLELPGEKDARAKYGGLPNTQWSSDHVSLMAEFQWGPAAMNGY</sequence>